<dbReference type="KEGG" id="manq:L1994_00355"/>
<accession>A0AAF0FNU3</accession>
<dbReference type="CDD" id="cd07713">
    <property type="entry name" value="DHPS-like_MBL-fold"/>
    <property type="match status" value="1"/>
</dbReference>
<dbReference type="SMART" id="SM00849">
    <property type="entry name" value="Lactamase_B"/>
    <property type="match status" value="1"/>
</dbReference>
<dbReference type="EMBL" id="CP091092">
    <property type="protein sequence ID" value="WFN36885.1"/>
    <property type="molecule type" value="Genomic_DNA"/>
</dbReference>
<protein>
    <submittedName>
        <fullName evidence="2">MBL fold metallo-hydrolase</fullName>
    </submittedName>
</protein>
<dbReference type="RefSeq" id="WP_278099722.1">
    <property type="nucleotide sequence ID" value="NZ_CP091092.1"/>
</dbReference>
<dbReference type="Gene3D" id="3.60.15.10">
    <property type="entry name" value="Ribonuclease Z/Hydroxyacylglutathione hydrolase-like"/>
    <property type="match status" value="1"/>
</dbReference>
<dbReference type="PANTHER" id="PTHR13754:SF18">
    <property type="entry name" value="7,8-DIHYDROPTERIN-6-METHYL-4-(BETA-D-RIBOFURANOSYL)-AMINOBENZENE-5'-PHOSPHATE SYNTHASE"/>
    <property type="match status" value="1"/>
</dbReference>
<dbReference type="PANTHER" id="PTHR13754">
    <property type="entry name" value="METALLO-BETA-LACTAMASE SUPERFAMILY PROTEIN"/>
    <property type="match status" value="1"/>
</dbReference>
<gene>
    <name evidence="2" type="ORF">L1994_00355</name>
</gene>
<dbReference type="InterPro" id="IPR036866">
    <property type="entry name" value="RibonucZ/Hydroxyglut_hydro"/>
</dbReference>
<proteinExistence type="predicted"/>
<dbReference type="GO" id="GO:0016740">
    <property type="term" value="F:transferase activity"/>
    <property type="evidence" value="ECO:0007669"/>
    <property type="project" value="TreeGrafter"/>
</dbReference>
<dbReference type="GeneID" id="79948801"/>
<organism evidence="2 3">
    <name type="scientific">Methanomicrobium antiquum</name>
    <dbReference type="NCBI Taxonomy" id="487686"/>
    <lineage>
        <taxon>Archaea</taxon>
        <taxon>Methanobacteriati</taxon>
        <taxon>Methanobacteriota</taxon>
        <taxon>Stenosarchaea group</taxon>
        <taxon>Methanomicrobia</taxon>
        <taxon>Methanomicrobiales</taxon>
        <taxon>Methanomicrobiaceae</taxon>
        <taxon>Methanomicrobium</taxon>
    </lineage>
</organism>
<dbReference type="SUPFAM" id="SSF56281">
    <property type="entry name" value="Metallo-hydrolase/oxidoreductase"/>
    <property type="match status" value="1"/>
</dbReference>
<evidence type="ECO:0000313" key="3">
    <source>
        <dbReference type="Proteomes" id="UP001218895"/>
    </source>
</evidence>
<dbReference type="Proteomes" id="UP001218895">
    <property type="component" value="Chromosome"/>
</dbReference>
<sequence length="279" mass="30602">MKLTVLCDNNTITDVYLTGEPALSFFIEDSGKKILFDTGYSDVFIKNAKALGINLLFTDYIVLSHGHIDHTGGLVHLKEMYKKAEEEGFSFKKPTLIAHPLLFRNVYEEPSGNIGSPLKQETASQFSDVILTEKPYELTENLLFLGQINEKTSFEPLSYAGVSKDSSGNLTPDFSPDDSALLYSGENGLSVITGCSHSGICSILKEGKKVSGRDDFIDIIGGFHLLDAGYERISKTGEFLKKSGIRNIHPCHCTDFTAKAALLKYLSVTEVGCGSVFEF</sequence>
<name>A0AAF0FNU3_9EURY</name>
<dbReference type="InterPro" id="IPR041712">
    <property type="entry name" value="DHPS-like_MBL-fold"/>
</dbReference>
<reference evidence="2" key="1">
    <citation type="submission" date="2022-01" db="EMBL/GenBank/DDBJ databases">
        <title>Complete genome of Methanomicrobium antiquum DSM 21220.</title>
        <authorList>
            <person name="Chen S.-C."/>
            <person name="You Y.-T."/>
            <person name="Zhou Y.-Z."/>
            <person name="Lai M.-C."/>
        </authorList>
    </citation>
    <scope>NUCLEOTIDE SEQUENCE</scope>
    <source>
        <strain evidence="2">DSM 21220</strain>
    </source>
</reference>
<keyword evidence="3" id="KW-1185">Reference proteome</keyword>
<dbReference type="AlphaFoldDB" id="A0AAF0FNU3"/>
<dbReference type="InterPro" id="IPR052926">
    <property type="entry name" value="Metallo-beta-lactamase_dom"/>
</dbReference>
<evidence type="ECO:0000313" key="2">
    <source>
        <dbReference type="EMBL" id="WFN36885.1"/>
    </source>
</evidence>
<evidence type="ECO:0000259" key="1">
    <source>
        <dbReference type="SMART" id="SM00849"/>
    </source>
</evidence>
<feature type="domain" description="Metallo-beta-lactamase" evidence="1">
    <location>
        <begin position="21"/>
        <end position="252"/>
    </location>
</feature>
<dbReference type="InterPro" id="IPR001279">
    <property type="entry name" value="Metallo-B-lactamas"/>
</dbReference>
<dbReference type="Pfam" id="PF00753">
    <property type="entry name" value="Lactamase_B"/>
    <property type="match status" value="1"/>
</dbReference>